<dbReference type="RefSeq" id="WP_084185715.1">
    <property type="nucleotide sequence ID" value="NZ_FSRA01000002.1"/>
</dbReference>
<gene>
    <name evidence="7" type="ORF">SAMN04488055_3939</name>
</gene>
<keyword evidence="5 6" id="KW-0472">Membrane</keyword>
<dbReference type="Pfam" id="PF01943">
    <property type="entry name" value="Polysacc_synt"/>
    <property type="match status" value="1"/>
</dbReference>
<feature type="transmembrane region" description="Helical" evidence="6">
    <location>
        <begin position="187"/>
        <end position="208"/>
    </location>
</feature>
<feature type="transmembrane region" description="Helical" evidence="6">
    <location>
        <begin position="374"/>
        <end position="393"/>
    </location>
</feature>
<evidence type="ECO:0000256" key="2">
    <source>
        <dbReference type="ARBA" id="ARBA00022475"/>
    </source>
</evidence>
<dbReference type="InterPro" id="IPR050833">
    <property type="entry name" value="Poly_Biosynth_Transport"/>
</dbReference>
<sequence length="495" mass="56276">MGNIKKLAGQTIWYGLPTITSRFLSFFTSILFTGFLVPYDFGQMSLVYQVIPFLNVIFTYGLETSYFRFAQTTDKSKLYNTLCVSMLVSTSVFTFFLLVSASPISELLKLPGHADFIYYTAIIIFLDTLSTLPFARLRQEGRPRKYAFIKLMNVVSNLVFSMFFLMICPMLQKGNPDWMSWYNPLYGVGYILIANLLASLLTLVLLSAEIKVIHWSFDQTLWKEVMRYSLPLVIVGFGGMINELMSRLSFTYLLPGAQFDVQGIFSANYKLALLIVIFIQAFKMAAEPFFFNMSKNEDARFTYARIMKFFVMVCGAVFLGVALFLDIWKLLITTKDPSYADALDIVPIITMGTVFLGIYYNLTIWYKLTNQNLIGAYITVAGAVITIVLNIWLIPRFVYMGAAWTTLICYAFMMVTSYLFGQKYYPVPYPVGKILSYLGLATVIFLAHHYLRSRHPGMLLLHAAGLAGLGIYGAVILFMERAEFGSLLSRLRKTR</sequence>
<evidence type="ECO:0000256" key="4">
    <source>
        <dbReference type="ARBA" id="ARBA00022989"/>
    </source>
</evidence>
<evidence type="ECO:0000256" key="5">
    <source>
        <dbReference type="ARBA" id="ARBA00023136"/>
    </source>
</evidence>
<evidence type="ECO:0000256" key="6">
    <source>
        <dbReference type="SAM" id="Phobius"/>
    </source>
</evidence>
<evidence type="ECO:0000256" key="3">
    <source>
        <dbReference type="ARBA" id="ARBA00022692"/>
    </source>
</evidence>
<organism evidence="7 8">
    <name type="scientific">Chitinophaga niabensis</name>
    <dbReference type="NCBI Taxonomy" id="536979"/>
    <lineage>
        <taxon>Bacteria</taxon>
        <taxon>Pseudomonadati</taxon>
        <taxon>Bacteroidota</taxon>
        <taxon>Chitinophagia</taxon>
        <taxon>Chitinophagales</taxon>
        <taxon>Chitinophagaceae</taxon>
        <taxon>Chitinophaga</taxon>
    </lineage>
</organism>
<accession>A0A1N6JEK2</accession>
<dbReference type="STRING" id="536979.SAMN04488055_3939"/>
<name>A0A1N6JEK2_9BACT</name>
<dbReference type="PANTHER" id="PTHR30250">
    <property type="entry name" value="PST FAMILY PREDICTED COLANIC ACID TRANSPORTER"/>
    <property type="match status" value="1"/>
</dbReference>
<dbReference type="Proteomes" id="UP000185003">
    <property type="component" value="Unassembled WGS sequence"/>
</dbReference>
<keyword evidence="8" id="KW-1185">Reference proteome</keyword>
<feature type="transmembrane region" description="Helical" evidence="6">
    <location>
        <begin position="345"/>
        <end position="362"/>
    </location>
</feature>
<dbReference type="AlphaFoldDB" id="A0A1N6JEK2"/>
<feature type="transmembrane region" description="Helical" evidence="6">
    <location>
        <begin position="457"/>
        <end position="479"/>
    </location>
</feature>
<evidence type="ECO:0000313" key="7">
    <source>
        <dbReference type="EMBL" id="SIO42814.1"/>
    </source>
</evidence>
<dbReference type="PANTHER" id="PTHR30250:SF11">
    <property type="entry name" value="O-ANTIGEN TRANSPORTER-RELATED"/>
    <property type="match status" value="1"/>
</dbReference>
<dbReference type="GO" id="GO:0005886">
    <property type="term" value="C:plasma membrane"/>
    <property type="evidence" value="ECO:0007669"/>
    <property type="project" value="UniProtKB-SubCell"/>
</dbReference>
<feature type="transmembrane region" description="Helical" evidence="6">
    <location>
        <begin position="46"/>
        <end position="66"/>
    </location>
</feature>
<comment type="subcellular location">
    <subcellularLocation>
        <location evidence="1">Cell membrane</location>
        <topology evidence="1">Multi-pass membrane protein</topology>
    </subcellularLocation>
</comment>
<proteinExistence type="predicted"/>
<feature type="transmembrane region" description="Helical" evidence="6">
    <location>
        <begin position="116"/>
        <end position="135"/>
    </location>
</feature>
<feature type="transmembrane region" description="Helical" evidence="6">
    <location>
        <begin position="78"/>
        <end position="104"/>
    </location>
</feature>
<keyword evidence="2" id="KW-1003">Cell membrane</keyword>
<dbReference type="OrthoDB" id="9814608at2"/>
<keyword evidence="3 6" id="KW-0812">Transmembrane</keyword>
<evidence type="ECO:0000313" key="8">
    <source>
        <dbReference type="Proteomes" id="UP000185003"/>
    </source>
</evidence>
<feature type="transmembrane region" description="Helical" evidence="6">
    <location>
        <begin position="147"/>
        <end position="167"/>
    </location>
</feature>
<feature type="transmembrane region" description="Helical" evidence="6">
    <location>
        <begin position="265"/>
        <end position="285"/>
    </location>
</feature>
<feature type="transmembrane region" description="Helical" evidence="6">
    <location>
        <begin position="432"/>
        <end position="451"/>
    </location>
</feature>
<dbReference type="EMBL" id="FSRA01000002">
    <property type="protein sequence ID" value="SIO42814.1"/>
    <property type="molecule type" value="Genomic_DNA"/>
</dbReference>
<dbReference type="InterPro" id="IPR002797">
    <property type="entry name" value="Polysacc_synth"/>
</dbReference>
<keyword evidence="4 6" id="KW-1133">Transmembrane helix</keyword>
<feature type="transmembrane region" description="Helical" evidence="6">
    <location>
        <begin position="12"/>
        <end position="34"/>
    </location>
</feature>
<protein>
    <submittedName>
        <fullName evidence="7">Membrane protein involved in the export of O-antigen and teichoic acid</fullName>
    </submittedName>
</protein>
<feature type="transmembrane region" description="Helical" evidence="6">
    <location>
        <begin position="228"/>
        <end position="245"/>
    </location>
</feature>
<evidence type="ECO:0000256" key="1">
    <source>
        <dbReference type="ARBA" id="ARBA00004651"/>
    </source>
</evidence>
<feature type="transmembrane region" description="Helical" evidence="6">
    <location>
        <begin position="306"/>
        <end position="325"/>
    </location>
</feature>
<feature type="transmembrane region" description="Helical" evidence="6">
    <location>
        <begin position="399"/>
        <end position="420"/>
    </location>
</feature>
<reference evidence="7 8" key="1">
    <citation type="submission" date="2016-11" db="EMBL/GenBank/DDBJ databases">
        <authorList>
            <person name="Jaros S."/>
            <person name="Januszkiewicz K."/>
            <person name="Wedrychowicz H."/>
        </authorList>
    </citation>
    <scope>NUCLEOTIDE SEQUENCE [LARGE SCALE GENOMIC DNA]</scope>
    <source>
        <strain evidence="7 8">DSM 24787</strain>
    </source>
</reference>